<name>Q6ZNJ8_HUMAN</name>
<comment type="subcellular location">
    <subcellularLocation>
        <location evidence="1">Cytoplasm</location>
    </subcellularLocation>
</comment>
<dbReference type="GO" id="GO:0008283">
    <property type="term" value="P:cell population proliferation"/>
    <property type="evidence" value="ECO:0007669"/>
    <property type="project" value="InterPro"/>
</dbReference>
<dbReference type="IntAct" id="Q6ZNJ8">
    <property type="interactions" value="2"/>
</dbReference>
<dbReference type="GO" id="GO:0005737">
    <property type="term" value="C:cytoplasm"/>
    <property type="evidence" value="ECO:0007669"/>
    <property type="project" value="UniProtKB-SubCell"/>
</dbReference>
<evidence type="ECO:0000313" key="3">
    <source>
        <dbReference type="EMBL" id="BAC85147.1"/>
    </source>
</evidence>
<evidence type="ECO:0000256" key="1">
    <source>
        <dbReference type="ARBA" id="ARBA00004496"/>
    </source>
</evidence>
<dbReference type="InterPro" id="IPR038904">
    <property type="entry name" value="BRAT1"/>
</dbReference>
<dbReference type="GO" id="GO:0006974">
    <property type="term" value="P:DNA damage response"/>
    <property type="evidence" value="ECO:0007669"/>
    <property type="project" value="InterPro"/>
</dbReference>
<gene>
    <name evidence="3" type="primary">FLJ00321</name>
</gene>
<feature type="non-terminal residue" evidence="3">
    <location>
        <position position="1"/>
    </location>
</feature>
<dbReference type="AlphaFoldDB" id="Q6ZNJ8"/>
<dbReference type="PANTHER" id="PTHR21331:SF2">
    <property type="entry name" value="BRCA1-ASSOCIATED ATM ACTIVATOR 1"/>
    <property type="match status" value="1"/>
</dbReference>
<dbReference type="PeptideAtlas" id="Q6ZNJ8"/>
<reference evidence="3" key="1">
    <citation type="submission" date="2003-09" db="EMBL/GenBank/DDBJ databases">
        <title>The nucleotide sequence of a long cDNA clone isolated from human spleen.</title>
        <authorList>
            <person name="Jikuya H."/>
            <person name="Takano J."/>
            <person name="Kikuno R."/>
            <person name="Nagase T."/>
            <person name="Ohara O."/>
        </authorList>
    </citation>
    <scope>NUCLEOTIDE SEQUENCE</scope>
    <source>
        <tissue evidence="3">Spleen</tissue>
    </source>
</reference>
<sequence length="245" mass="25873">RPRFRPPDPQVCCLERAGRAEPGSLRLGEGRWMRVAGSPPPPHFNHTQASLQEQRGPGTWPSPLVSCCSAPRSWPVLWVVTVGWLVTVGRLKCSLRELFLAWPPGLLDGTADDATTVDTLLASKSSCAGLLCRTLAHLEELQPLPQRPSPWPQASLLGATVTVLRLCDGSAAPASSVGGHLCGTLAGCVRVQRAALDFLGTLSQGTGECVLYGFGVGLSLCPHSPFCSEAPGNCCPSLFLLWGGG</sequence>
<accession>Q6ZNJ8</accession>
<evidence type="ECO:0000256" key="2">
    <source>
        <dbReference type="ARBA" id="ARBA00022490"/>
    </source>
</evidence>
<organism evidence="3">
    <name type="scientific">Homo sapiens</name>
    <name type="common">Human</name>
    <dbReference type="NCBI Taxonomy" id="9606"/>
    <lineage>
        <taxon>Eukaryota</taxon>
        <taxon>Metazoa</taxon>
        <taxon>Chordata</taxon>
        <taxon>Craniata</taxon>
        <taxon>Vertebrata</taxon>
        <taxon>Euteleostomi</taxon>
        <taxon>Mammalia</taxon>
        <taxon>Eutheria</taxon>
        <taxon>Euarchontoglires</taxon>
        <taxon>Primates</taxon>
        <taxon>Haplorrhini</taxon>
        <taxon>Catarrhini</taxon>
        <taxon>Hominidae</taxon>
        <taxon>Homo</taxon>
    </lineage>
</organism>
<dbReference type="PANTHER" id="PTHR21331">
    <property type="entry name" value="BRCA1-ASSOCIATED ATM ACTIVATOR 1"/>
    <property type="match status" value="1"/>
</dbReference>
<keyword evidence="2" id="KW-0963">Cytoplasm</keyword>
<proteinExistence type="evidence at transcript level"/>
<dbReference type="EMBL" id="AK131097">
    <property type="protein sequence ID" value="BAC85147.1"/>
    <property type="molecule type" value="mRNA"/>
</dbReference>
<protein>
    <submittedName>
        <fullName evidence="3">FLJ00321 protein</fullName>
    </submittedName>
</protein>